<protein>
    <submittedName>
        <fullName evidence="6">DNA-binding transcriptional ArsR family regulator</fullName>
    </submittedName>
</protein>
<dbReference type="CDD" id="cd00090">
    <property type="entry name" value="HTH_ARSR"/>
    <property type="match status" value="1"/>
</dbReference>
<gene>
    <name evidence="6" type="ORF">H4W34_006708</name>
</gene>
<dbReference type="PANTHER" id="PTHR33154">
    <property type="entry name" value="TRANSCRIPTIONAL REGULATOR, ARSR FAMILY"/>
    <property type="match status" value="1"/>
</dbReference>
<keyword evidence="3" id="KW-0804">Transcription</keyword>
<dbReference type="Pfam" id="PF12840">
    <property type="entry name" value="HTH_20"/>
    <property type="match status" value="1"/>
</dbReference>
<dbReference type="Gene3D" id="1.10.10.10">
    <property type="entry name" value="Winged helix-like DNA-binding domain superfamily/Winged helix DNA-binding domain"/>
    <property type="match status" value="1"/>
</dbReference>
<evidence type="ECO:0000313" key="6">
    <source>
        <dbReference type="EMBL" id="MBE1536875.1"/>
    </source>
</evidence>
<dbReference type="GO" id="GO:0003677">
    <property type="term" value="F:DNA binding"/>
    <property type="evidence" value="ECO:0007669"/>
    <property type="project" value="UniProtKB-KW"/>
</dbReference>
<feature type="region of interest" description="Disordered" evidence="4">
    <location>
        <begin position="91"/>
        <end position="119"/>
    </location>
</feature>
<dbReference type="InterPro" id="IPR011991">
    <property type="entry name" value="ArsR-like_HTH"/>
</dbReference>
<dbReference type="PANTHER" id="PTHR33154:SF33">
    <property type="entry name" value="TRANSCRIPTIONAL REPRESSOR SDPR"/>
    <property type="match status" value="1"/>
</dbReference>
<dbReference type="EMBL" id="JADBDZ010000001">
    <property type="protein sequence ID" value="MBE1536875.1"/>
    <property type="molecule type" value="Genomic_DNA"/>
</dbReference>
<evidence type="ECO:0000256" key="2">
    <source>
        <dbReference type="ARBA" id="ARBA00023125"/>
    </source>
</evidence>
<evidence type="ECO:0000259" key="5">
    <source>
        <dbReference type="PROSITE" id="PS50987"/>
    </source>
</evidence>
<dbReference type="InterPro" id="IPR051081">
    <property type="entry name" value="HTH_MetalResp_TranReg"/>
</dbReference>
<evidence type="ECO:0000256" key="3">
    <source>
        <dbReference type="ARBA" id="ARBA00023163"/>
    </source>
</evidence>
<keyword evidence="1" id="KW-0805">Transcription regulation</keyword>
<dbReference type="RefSeq" id="WP_192762853.1">
    <property type="nucleotide sequence ID" value="NZ_JADBDZ010000001.1"/>
</dbReference>
<sequence>MSREPVAATEVFKALGDPIRWSIVQQIAREDEFACSLLEDMLPVSKPTISYHTKILSQAGLIEVHKRGRNYFYSLRRDVVREVMGELSELAPGAGPIADERNGAGRDGSAARAKETRAASAAGEGDAAILTW</sequence>
<reference evidence="6 7" key="1">
    <citation type="submission" date="2020-10" db="EMBL/GenBank/DDBJ databases">
        <title>Sequencing the genomes of 1000 actinobacteria strains.</title>
        <authorList>
            <person name="Klenk H.-P."/>
        </authorList>
    </citation>
    <scope>NUCLEOTIDE SEQUENCE [LARGE SCALE GENOMIC DNA]</scope>
    <source>
        <strain evidence="6 7">DSM 46744</strain>
    </source>
</reference>
<dbReference type="Proteomes" id="UP000627838">
    <property type="component" value="Unassembled WGS sequence"/>
</dbReference>
<name>A0ABR9K1Z6_9ACTN</name>
<dbReference type="InterPro" id="IPR036390">
    <property type="entry name" value="WH_DNA-bd_sf"/>
</dbReference>
<proteinExistence type="predicted"/>
<organism evidence="6 7">
    <name type="scientific">Actinomadura algeriensis</name>
    <dbReference type="NCBI Taxonomy" id="1679523"/>
    <lineage>
        <taxon>Bacteria</taxon>
        <taxon>Bacillati</taxon>
        <taxon>Actinomycetota</taxon>
        <taxon>Actinomycetes</taxon>
        <taxon>Streptosporangiales</taxon>
        <taxon>Thermomonosporaceae</taxon>
        <taxon>Actinomadura</taxon>
    </lineage>
</organism>
<evidence type="ECO:0000313" key="7">
    <source>
        <dbReference type="Proteomes" id="UP000627838"/>
    </source>
</evidence>
<accession>A0ABR9K1Z6</accession>
<dbReference type="NCBIfam" id="NF033788">
    <property type="entry name" value="HTH_metalloreg"/>
    <property type="match status" value="1"/>
</dbReference>
<evidence type="ECO:0000256" key="1">
    <source>
        <dbReference type="ARBA" id="ARBA00023015"/>
    </source>
</evidence>
<dbReference type="InterPro" id="IPR001845">
    <property type="entry name" value="HTH_ArsR_DNA-bd_dom"/>
</dbReference>
<feature type="domain" description="HTH arsR-type" evidence="5">
    <location>
        <begin position="1"/>
        <end position="95"/>
    </location>
</feature>
<dbReference type="SUPFAM" id="SSF46785">
    <property type="entry name" value="Winged helix' DNA-binding domain"/>
    <property type="match status" value="1"/>
</dbReference>
<dbReference type="PRINTS" id="PR00778">
    <property type="entry name" value="HTHARSR"/>
</dbReference>
<dbReference type="PROSITE" id="PS50987">
    <property type="entry name" value="HTH_ARSR_2"/>
    <property type="match status" value="1"/>
</dbReference>
<dbReference type="SMART" id="SM00418">
    <property type="entry name" value="HTH_ARSR"/>
    <property type="match status" value="1"/>
</dbReference>
<keyword evidence="7" id="KW-1185">Reference proteome</keyword>
<comment type="caution">
    <text evidence="6">The sequence shown here is derived from an EMBL/GenBank/DDBJ whole genome shotgun (WGS) entry which is preliminary data.</text>
</comment>
<dbReference type="InterPro" id="IPR036388">
    <property type="entry name" value="WH-like_DNA-bd_sf"/>
</dbReference>
<keyword evidence="2 6" id="KW-0238">DNA-binding</keyword>
<evidence type="ECO:0000256" key="4">
    <source>
        <dbReference type="SAM" id="MobiDB-lite"/>
    </source>
</evidence>